<dbReference type="EMBL" id="JAUJYN010000011">
    <property type="protein sequence ID" value="KAK1260402.1"/>
    <property type="molecule type" value="Genomic_DNA"/>
</dbReference>
<feature type="compositionally biased region" description="Polar residues" evidence="1">
    <location>
        <begin position="106"/>
        <end position="115"/>
    </location>
</feature>
<dbReference type="InterPro" id="IPR025486">
    <property type="entry name" value="DUF4378"/>
</dbReference>
<name>A0AAV9A841_ACOGR</name>
<gene>
    <name evidence="5" type="ORF">QJS04_geneDACA002263</name>
</gene>
<dbReference type="AlphaFoldDB" id="A0AAV9A841"/>
<sequence length="973" mass="108942">MGRMINIFDLSVGMSGNRLITDRPHRDGSPVRRNYADAPKEMLDPVGSHVEDKSTVKEPRRGSPNKKSSGTPMKMLIAQEMSKDTEPKRKPPNVVARLMGLDTLPAQQPSRTAQRSFPEVHPHDSYTRSKMMRHQSQENGLEDDMHSGGYTSLEQGDYRDVYEVQHQSSRINHFKDQSPRKGISNEIPNEKKMALVRQKFVEAKRLSTDEKLRQSKEFQDALEVLSSNRDLFLRFLQEPSSLLSKHLHELQSVAPPPQTKRITVLKPSKTVEMNGLTGLDFGNEKQTKTQYQAPEMNQWDSNEKNKPCWSQELSHQRTESYSQHTRIVVLKPSPGKTHGTKAMVTPPTLSPRSLHGRDFCGEQEVDGLRGSREVAKEITRRMQESLSSRRGDDVMLSSVFSNGYVGDESSFNQSEIEYFEEGNLSDSEVMTPTSRHTWDYASRLGSPYSLSSFSRASYSPESSVIREAKKRLSERWAMMALNGSSQERRPIRRRSSTLGEMLGLPESKRSNRSGEGSDGSFNFKSSRSCGGEQDFLLPAACMSNERNENGVENSPVGLMRSKSLPVSSTVFEKITPHAEFPNTPVDKAIVPKEFSKSKGVKSSFKGKVSSLLFSRNKKPSKEKTIPSPLELIEDGKQPSHVEQTRNDASSTGKGNDDSQCILDGALEEGQSLSPEVSSCGTSTSTVRGGSKPGGFPTKASLSLPKPGSSENLIENHDQPSPISVLETPFEDDANTSLSSENARLDHHRQPHLKPPVDLITCSLSWDDASLETASPQPFTPFITTSKAEEEEQERFMFVQTLLYAAGLDNERCDTLILRWYSPESPLDPALLQKCFLEKKDDEDGQLEAICKQRRSNQRLLFDCINASLLEIGQSMHDPNPWSRSRGTHKRVSRGSLVAEEVWGRLREWFSESKLVSGEIDSGAVVEKLVNEEVIGIWSESMVSEIEHMGRRIEEEVFEQLIIEALTGFSCGHR</sequence>
<feature type="domain" description="DUF3741" evidence="2">
    <location>
        <begin position="197"/>
        <end position="241"/>
    </location>
</feature>
<evidence type="ECO:0008006" key="7">
    <source>
        <dbReference type="Google" id="ProtNLM"/>
    </source>
</evidence>
<dbReference type="Pfam" id="PF14383">
    <property type="entry name" value="VARLMGL"/>
    <property type="match status" value="1"/>
</dbReference>
<evidence type="ECO:0000259" key="4">
    <source>
        <dbReference type="Pfam" id="PF14383"/>
    </source>
</evidence>
<feature type="domain" description="DUF4378" evidence="3">
    <location>
        <begin position="795"/>
        <end position="963"/>
    </location>
</feature>
<comment type="caution">
    <text evidence="5">The sequence shown here is derived from an EMBL/GenBank/DDBJ whole genome shotgun (WGS) entry which is preliminary data.</text>
</comment>
<feature type="compositionally biased region" description="Basic and acidic residues" evidence="1">
    <location>
        <begin position="118"/>
        <end position="127"/>
    </location>
</feature>
<evidence type="ECO:0000259" key="2">
    <source>
        <dbReference type="Pfam" id="PF12552"/>
    </source>
</evidence>
<feature type="region of interest" description="Disordered" evidence="1">
    <location>
        <begin position="331"/>
        <end position="355"/>
    </location>
</feature>
<protein>
    <recommendedName>
        <fullName evidence="7">DUF4378 domain-containing protein</fullName>
    </recommendedName>
</protein>
<dbReference type="InterPro" id="IPR022212">
    <property type="entry name" value="DUF3741"/>
</dbReference>
<organism evidence="5 6">
    <name type="scientific">Acorus gramineus</name>
    <name type="common">Dwarf sweet flag</name>
    <dbReference type="NCBI Taxonomy" id="55184"/>
    <lineage>
        <taxon>Eukaryota</taxon>
        <taxon>Viridiplantae</taxon>
        <taxon>Streptophyta</taxon>
        <taxon>Embryophyta</taxon>
        <taxon>Tracheophyta</taxon>
        <taxon>Spermatophyta</taxon>
        <taxon>Magnoliopsida</taxon>
        <taxon>Liliopsida</taxon>
        <taxon>Acoraceae</taxon>
        <taxon>Acorus</taxon>
    </lineage>
</organism>
<dbReference type="InterPro" id="IPR032795">
    <property type="entry name" value="DUF3741-assoc"/>
</dbReference>
<dbReference type="PANTHER" id="PTHR46634:SF3">
    <property type="entry name" value="M REDUCTASE II SUBUNIT GAMMA, PUTATIVE (DUF3741)-RELATED"/>
    <property type="match status" value="1"/>
</dbReference>
<evidence type="ECO:0000313" key="6">
    <source>
        <dbReference type="Proteomes" id="UP001179952"/>
    </source>
</evidence>
<feature type="region of interest" description="Disordered" evidence="1">
    <location>
        <begin position="106"/>
        <end position="129"/>
    </location>
</feature>
<evidence type="ECO:0000256" key="1">
    <source>
        <dbReference type="SAM" id="MobiDB-lite"/>
    </source>
</evidence>
<dbReference type="Pfam" id="PF14309">
    <property type="entry name" value="DUF4378"/>
    <property type="match status" value="1"/>
</dbReference>
<reference evidence="5" key="1">
    <citation type="journal article" date="2023" name="Nat. Commun.">
        <title>Diploid and tetraploid genomes of Acorus and the evolution of monocots.</title>
        <authorList>
            <person name="Ma L."/>
            <person name="Liu K.W."/>
            <person name="Li Z."/>
            <person name="Hsiao Y.Y."/>
            <person name="Qi Y."/>
            <person name="Fu T."/>
            <person name="Tang G.D."/>
            <person name="Zhang D."/>
            <person name="Sun W.H."/>
            <person name="Liu D.K."/>
            <person name="Li Y."/>
            <person name="Chen G.Z."/>
            <person name="Liu X.D."/>
            <person name="Liao X.Y."/>
            <person name="Jiang Y.T."/>
            <person name="Yu X."/>
            <person name="Hao Y."/>
            <person name="Huang J."/>
            <person name="Zhao X.W."/>
            <person name="Ke S."/>
            <person name="Chen Y.Y."/>
            <person name="Wu W.L."/>
            <person name="Hsu J.L."/>
            <person name="Lin Y.F."/>
            <person name="Huang M.D."/>
            <person name="Li C.Y."/>
            <person name="Huang L."/>
            <person name="Wang Z.W."/>
            <person name="Zhao X."/>
            <person name="Zhong W.Y."/>
            <person name="Peng D.H."/>
            <person name="Ahmad S."/>
            <person name="Lan S."/>
            <person name="Zhang J.S."/>
            <person name="Tsai W.C."/>
            <person name="Van de Peer Y."/>
            <person name="Liu Z.J."/>
        </authorList>
    </citation>
    <scope>NUCLEOTIDE SEQUENCE</scope>
    <source>
        <strain evidence="5">SCP</strain>
    </source>
</reference>
<accession>A0AAV9A841</accession>
<feature type="compositionally biased region" description="Basic and acidic residues" evidence="1">
    <location>
        <begin position="20"/>
        <end position="61"/>
    </location>
</feature>
<keyword evidence="6" id="KW-1185">Reference proteome</keyword>
<feature type="region of interest" description="Disordered" evidence="1">
    <location>
        <begin position="615"/>
        <end position="726"/>
    </location>
</feature>
<reference evidence="5" key="2">
    <citation type="submission" date="2023-06" db="EMBL/GenBank/DDBJ databases">
        <authorList>
            <person name="Ma L."/>
            <person name="Liu K.-W."/>
            <person name="Li Z."/>
            <person name="Hsiao Y.-Y."/>
            <person name="Qi Y."/>
            <person name="Fu T."/>
            <person name="Tang G."/>
            <person name="Zhang D."/>
            <person name="Sun W.-H."/>
            <person name="Liu D.-K."/>
            <person name="Li Y."/>
            <person name="Chen G.-Z."/>
            <person name="Liu X.-D."/>
            <person name="Liao X.-Y."/>
            <person name="Jiang Y.-T."/>
            <person name="Yu X."/>
            <person name="Hao Y."/>
            <person name="Huang J."/>
            <person name="Zhao X.-W."/>
            <person name="Ke S."/>
            <person name="Chen Y.-Y."/>
            <person name="Wu W.-L."/>
            <person name="Hsu J.-L."/>
            <person name="Lin Y.-F."/>
            <person name="Huang M.-D."/>
            <person name="Li C.-Y."/>
            <person name="Huang L."/>
            <person name="Wang Z.-W."/>
            <person name="Zhao X."/>
            <person name="Zhong W.-Y."/>
            <person name="Peng D.-H."/>
            <person name="Ahmad S."/>
            <person name="Lan S."/>
            <person name="Zhang J.-S."/>
            <person name="Tsai W.-C."/>
            <person name="Van De Peer Y."/>
            <person name="Liu Z.-J."/>
        </authorList>
    </citation>
    <scope>NUCLEOTIDE SEQUENCE</scope>
    <source>
        <strain evidence="5">SCP</strain>
        <tissue evidence="5">Leaves</tissue>
    </source>
</reference>
<dbReference type="Pfam" id="PF12552">
    <property type="entry name" value="DUF3741"/>
    <property type="match status" value="1"/>
</dbReference>
<feature type="domain" description="DUF3741" evidence="4">
    <location>
        <begin position="84"/>
        <end position="108"/>
    </location>
</feature>
<evidence type="ECO:0000259" key="3">
    <source>
        <dbReference type="Pfam" id="PF14309"/>
    </source>
</evidence>
<evidence type="ECO:0000313" key="5">
    <source>
        <dbReference type="EMBL" id="KAK1260402.1"/>
    </source>
</evidence>
<feature type="region of interest" description="Disordered" evidence="1">
    <location>
        <begin position="484"/>
        <end position="524"/>
    </location>
</feature>
<proteinExistence type="predicted"/>
<feature type="compositionally biased region" description="Polar residues" evidence="1">
    <location>
        <begin position="670"/>
        <end position="687"/>
    </location>
</feature>
<dbReference type="PANTHER" id="PTHR46634">
    <property type="entry name" value="M REDUCTASE II SUBUNIT GAMMA, PUTATIVE (DUF3741)-RELATED"/>
    <property type="match status" value="1"/>
</dbReference>
<dbReference type="Proteomes" id="UP001179952">
    <property type="component" value="Unassembled WGS sequence"/>
</dbReference>
<feature type="region of interest" description="Disordered" evidence="1">
    <location>
        <begin position="17"/>
        <end position="74"/>
    </location>
</feature>
<feature type="compositionally biased region" description="Basic and acidic residues" evidence="1">
    <location>
        <begin position="633"/>
        <end position="645"/>
    </location>
</feature>